<feature type="chain" id="PRO_5026169022" evidence="3">
    <location>
        <begin position="20"/>
        <end position="228"/>
    </location>
</feature>
<feature type="coiled-coil region" evidence="1">
    <location>
        <begin position="51"/>
        <end position="123"/>
    </location>
</feature>
<name>A0A6I6GC08_9BACT</name>
<gene>
    <name evidence="4" type="ORF">GLV81_15110</name>
</gene>
<reference evidence="4 5" key="1">
    <citation type="submission" date="2019-11" db="EMBL/GenBank/DDBJ databases">
        <authorList>
            <person name="Im W.T."/>
        </authorList>
    </citation>
    <scope>NUCLEOTIDE SEQUENCE [LARGE SCALE GENOMIC DNA]</scope>
    <source>
        <strain evidence="4 5">SB-02</strain>
    </source>
</reference>
<feature type="region of interest" description="Disordered" evidence="2">
    <location>
        <begin position="198"/>
        <end position="228"/>
    </location>
</feature>
<evidence type="ECO:0000313" key="5">
    <source>
        <dbReference type="Proteomes" id="UP000426027"/>
    </source>
</evidence>
<evidence type="ECO:0000256" key="2">
    <source>
        <dbReference type="SAM" id="MobiDB-lite"/>
    </source>
</evidence>
<proteinExistence type="predicted"/>
<keyword evidence="3" id="KW-0732">Signal</keyword>
<evidence type="ECO:0000256" key="1">
    <source>
        <dbReference type="SAM" id="Coils"/>
    </source>
</evidence>
<accession>A0A6I6GC08</accession>
<keyword evidence="5" id="KW-1185">Reference proteome</keyword>
<protein>
    <submittedName>
        <fullName evidence="4">Uncharacterized protein</fullName>
    </submittedName>
</protein>
<dbReference type="AlphaFoldDB" id="A0A6I6GC08"/>
<dbReference type="KEGG" id="fls:GLV81_15110"/>
<feature type="compositionally biased region" description="Basic residues" evidence="2">
    <location>
        <begin position="205"/>
        <end position="218"/>
    </location>
</feature>
<organism evidence="4 5">
    <name type="scientific">Phnomibacter ginsenosidimutans</name>
    <dbReference type="NCBI Taxonomy" id="2676868"/>
    <lineage>
        <taxon>Bacteria</taxon>
        <taxon>Pseudomonadati</taxon>
        <taxon>Bacteroidota</taxon>
        <taxon>Chitinophagia</taxon>
        <taxon>Chitinophagales</taxon>
        <taxon>Chitinophagaceae</taxon>
        <taxon>Phnomibacter</taxon>
    </lineage>
</organism>
<dbReference type="RefSeq" id="WP_157479615.1">
    <property type="nucleotide sequence ID" value="NZ_CP046566.1"/>
</dbReference>
<sequence>MKKTMLLMLPFFVAIVAIAQPPHPAGKPGKGPGGKAGMEMMKDIDLTPEQKVAMQKLQDELRQQMQALNSNESITVKEQRDRREALLKKHKEAVDKLLTAEQKKQLADKRAKARAKAGEMQAQHLAKMADKLQLSTEQVAKVKASHTTVKTKMDAVLKNDKLSREERKAGMDKIKAEHEQAMASILNADQLKQWKELRQQGPKPGMHKGGKGMHRHHEGMRNGPAAAR</sequence>
<evidence type="ECO:0000313" key="4">
    <source>
        <dbReference type="EMBL" id="QGW29263.1"/>
    </source>
</evidence>
<dbReference type="EMBL" id="CP046566">
    <property type="protein sequence ID" value="QGW29263.1"/>
    <property type="molecule type" value="Genomic_DNA"/>
</dbReference>
<dbReference type="Proteomes" id="UP000426027">
    <property type="component" value="Chromosome"/>
</dbReference>
<feature type="signal peptide" evidence="3">
    <location>
        <begin position="1"/>
        <end position="19"/>
    </location>
</feature>
<evidence type="ECO:0000256" key="3">
    <source>
        <dbReference type="SAM" id="SignalP"/>
    </source>
</evidence>
<keyword evidence="1" id="KW-0175">Coiled coil</keyword>